<reference evidence="4" key="1">
    <citation type="submission" date="2016-11" db="UniProtKB">
        <authorList>
            <consortium name="WormBaseParasite"/>
        </authorList>
    </citation>
    <scope>IDENTIFICATION</scope>
</reference>
<dbReference type="Proteomes" id="UP000095283">
    <property type="component" value="Unplaced"/>
</dbReference>
<dbReference type="InterPro" id="IPR009878">
    <property type="entry name" value="Phlebovirus_G2_fusion"/>
</dbReference>
<organism evidence="3 4">
    <name type="scientific">Heterorhabditis bacteriophora</name>
    <name type="common">Entomopathogenic nematode worm</name>
    <dbReference type="NCBI Taxonomy" id="37862"/>
    <lineage>
        <taxon>Eukaryota</taxon>
        <taxon>Metazoa</taxon>
        <taxon>Ecdysozoa</taxon>
        <taxon>Nematoda</taxon>
        <taxon>Chromadorea</taxon>
        <taxon>Rhabditida</taxon>
        <taxon>Rhabditina</taxon>
        <taxon>Rhabditomorpha</taxon>
        <taxon>Strongyloidea</taxon>
        <taxon>Heterorhabditidae</taxon>
        <taxon>Heterorhabditis</taxon>
    </lineage>
</organism>
<evidence type="ECO:0000313" key="3">
    <source>
        <dbReference type="Proteomes" id="UP000095283"/>
    </source>
</evidence>
<proteinExistence type="predicted"/>
<accession>A0A1I7XB10</accession>
<keyword evidence="3" id="KW-1185">Reference proteome</keyword>
<protein>
    <submittedName>
        <fullName evidence="4">Phlebovirus_G2 domain-containing protein</fullName>
    </submittedName>
</protein>
<evidence type="ECO:0000256" key="1">
    <source>
        <dbReference type="SAM" id="SignalP"/>
    </source>
</evidence>
<evidence type="ECO:0000313" key="4">
    <source>
        <dbReference type="WBParaSite" id="Hba_14876"/>
    </source>
</evidence>
<evidence type="ECO:0000259" key="2">
    <source>
        <dbReference type="Pfam" id="PF07245"/>
    </source>
</evidence>
<sequence length="112" mass="12203">MDFLTAWNHVDALLVVVLFGSRTVQSGTTSITLTTNKHKSVSETLVLSPGHIAHWNNISINILSTSLPDILILGYSFLRNIHSNQIRLLTVNPAGQPQAGMIGQLQFVITAI</sequence>
<feature type="domain" description="Phlebovirus glycoprotein G2 fusion" evidence="2">
    <location>
        <begin position="29"/>
        <end position="106"/>
    </location>
</feature>
<feature type="chain" id="PRO_5009311077" evidence="1">
    <location>
        <begin position="27"/>
        <end position="112"/>
    </location>
</feature>
<dbReference type="Pfam" id="PF07245">
    <property type="entry name" value="Phlebovirus_G2"/>
    <property type="match status" value="1"/>
</dbReference>
<dbReference type="WBParaSite" id="Hba_14876">
    <property type="protein sequence ID" value="Hba_14876"/>
    <property type="gene ID" value="Hba_14876"/>
</dbReference>
<feature type="signal peptide" evidence="1">
    <location>
        <begin position="1"/>
        <end position="26"/>
    </location>
</feature>
<keyword evidence="1" id="KW-0732">Signal</keyword>
<dbReference type="AlphaFoldDB" id="A0A1I7XB10"/>
<name>A0A1I7XB10_HETBA</name>